<sequence length="542" mass="60369">MEDVEVIHSWSTPRSLSTSLMYSFAQRDDIEIVDEPFYANFLRVTGVERPYRNELLSRTEPDVNKLVKEVIFGPGKTKYRYCKQIAYECPHGMVSELLKKGKHFILIRNPINILSSFHKVSPASFLELGYPGLLAIYTELSELGAAPPVINAEELQNDPETVLRGLCDDLGIPFQASMLGWEAGSKEYDGVWAPWWYKGVHKSTCFIKASKYPPSFPFELYDLLEQSMPFYDMLNSKVKKRTSNSPSPLLLYNDIQPVPNNERTLVWVGSELVPCGIAKVSVFDWVLRGGGVVLEGLCAYNGKVFKLDEHIDRILYSAKALPVNQVLGEEAIKEAIFKTLISNGMLKSSCIKLSLFCCKKVTFGKCASHDDLYNCTLIVAVERKEPIYDKSAGMKLTTRAATPNNSPNLDSYIGEARDAIIMDKDGVSSKINATNIFMVKKGEVFATNIAKSRLPSITYITVVEIINKEKLTLHEQAITLSEFRTADEVWATGTMGEITPVVMMDGCVIGIGEVGPVTKRVIDAYKDLIEESGVAIPVNHDA</sequence>
<dbReference type="AlphaFoldDB" id="A0A9Q0CP93"/>
<dbReference type="InterPro" id="IPR036038">
    <property type="entry name" value="Aminotransferase-like"/>
</dbReference>
<dbReference type="Gene3D" id="3.20.10.10">
    <property type="entry name" value="D-amino Acid Aminotransferase, subunit A, domain 2"/>
    <property type="match status" value="1"/>
</dbReference>
<dbReference type="PANTHER" id="PTHR42743">
    <property type="entry name" value="AMINO-ACID AMINOTRANSFERASE"/>
    <property type="match status" value="1"/>
</dbReference>
<keyword evidence="3" id="KW-1185">Reference proteome</keyword>
<dbReference type="InterPro" id="IPR027417">
    <property type="entry name" value="P-loop_NTPase"/>
</dbReference>
<evidence type="ECO:0000256" key="1">
    <source>
        <dbReference type="ARBA" id="ARBA00009320"/>
    </source>
</evidence>
<dbReference type="GO" id="GO:0003824">
    <property type="term" value="F:catalytic activity"/>
    <property type="evidence" value="ECO:0007669"/>
    <property type="project" value="InterPro"/>
</dbReference>
<dbReference type="PANTHER" id="PTHR42743:SF11">
    <property type="entry name" value="AMINODEOXYCHORISMATE LYASE"/>
    <property type="match status" value="1"/>
</dbReference>
<dbReference type="OrthoDB" id="25921at2759"/>
<dbReference type="EMBL" id="JAMQYH010000002">
    <property type="protein sequence ID" value="KAJ1697658.1"/>
    <property type="molecule type" value="Genomic_DNA"/>
</dbReference>
<dbReference type="Gene3D" id="3.30.470.10">
    <property type="match status" value="1"/>
</dbReference>
<evidence type="ECO:0000313" key="3">
    <source>
        <dbReference type="Proteomes" id="UP001151287"/>
    </source>
</evidence>
<dbReference type="GO" id="GO:0046394">
    <property type="term" value="P:carboxylic acid biosynthetic process"/>
    <property type="evidence" value="ECO:0007669"/>
    <property type="project" value="UniProtKB-ARBA"/>
</dbReference>
<proteinExistence type="inferred from homology"/>
<dbReference type="InterPro" id="IPR043131">
    <property type="entry name" value="BCAT-like_N"/>
</dbReference>
<comment type="similarity">
    <text evidence="1">Belongs to the class-IV pyridoxal-phosphate-dependent aminotransferase family.</text>
</comment>
<protein>
    <submittedName>
        <fullName evidence="2">Uncharacterized protein</fullName>
    </submittedName>
</protein>
<comment type="caution">
    <text evidence="2">The sequence shown here is derived from an EMBL/GenBank/DDBJ whole genome shotgun (WGS) entry which is preliminary data.</text>
</comment>
<name>A0A9Q0CP93_9POAL</name>
<dbReference type="InterPro" id="IPR050571">
    <property type="entry name" value="Class-IV_PLP-Dep_Aminotrnsfr"/>
</dbReference>
<dbReference type="Proteomes" id="UP001151287">
    <property type="component" value="Unassembled WGS sequence"/>
</dbReference>
<evidence type="ECO:0000313" key="2">
    <source>
        <dbReference type="EMBL" id="KAJ1697658.1"/>
    </source>
</evidence>
<dbReference type="InterPro" id="IPR043132">
    <property type="entry name" value="BCAT-like_C"/>
</dbReference>
<dbReference type="FunFam" id="3.40.50.300:FF:001594">
    <property type="entry name" value="Branched-chain-amino-acid aminotransferase-like protein 2"/>
    <property type="match status" value="1"/>
</dbReference>
<dbReference type="Gene3D" id="3.40.50.300">
    <property type="entry name" value="P-loop containing nucleotide triphosphate hydrolases"/>
    <property type="match status" value="1"/>
</dbReference>
<dbReference type="InterPro" id="IPR001544">
    <property type="entry name" value="Aminotrans_IV"/>
</dbReference>
<dbReference type="SUPFAM" id="SSF52540">
    <property type="entry name" value="P-loop containing nucleoside triphosphate hydrolases"/>
    <property type="match status" value="1"/>
</dbReference>
<dbReference type="Pfam" id="PF19798">
    <property type="entry name" value="Sulfotransfer_5"/>
    <property type="match status" value="1"/>
</dbReference>
<organism evidence="2 3">
    <name type="scientific">Rhynchospora breviuscula</name>
    <dbReference type="NCBI Taxonomy" id="2022672"/>
    <lineage>
        <taxon>Eukaryota</taxon>
        <taxon>Viridiplantae</taxon>
        <taxon>Streptophyta</taxon>
        <taxon>Embryophyta</taxon>
        <taxon>Tracheophyta</taxon>
        <taxon>Spermatophyta</taxon>
        <taxon>Magnoliopsida</taxon>
        <taxon>Liliopsida</taxon>
        <taxon>Poales</taxon>
        <taxon>Cyperaceae</taxon>
        <taxon>Cyperoideae</taxon>
        <taxon>Rhynchosporeae</taxon>
        <taxon>Rhynchospora</taxon>
    </lineage>
</organism>
<dbReference type="Pfam" id="PF01063">
    <property type="entry name" value="Aminotran_4"/>
    <property type="match status" value="1"/>
</dbReference>
<dbReference type="SUPFAM" id="SSF56752">
    <property type="entry name" value="D-aminoacid aminotransferase-like PLP-dependent enzymes"/>
    <property type="match status" value="1"/>
</dbReference>
<reference evidence="2" key="1">
    <citation type="journal article" date="2022" name="Cell">
        <title>Repeat-based holocentromeres influence genome architecture and karyotype evolution.</title>
        <authorList>
            <person name="Hofstatter P.G."/>
            <person name="Thangavel G."/>
            <person name="Lux T."/>
            <person name="Neumann P."/>
            <person name="Vondrak T."/>
            <person name="Novak P."/>
            <person name="Zhang M."/>
            <person name="Costa L."/>
            <person name="Castellani M."/>
            <person name="Scott A."/>
            <person name="Toegelov H."/>
            <person name="Fuchs J."/>
            <person name="Mata-Sucre Y."/>
            <person name="Dias Y."/>
            <person name="Vanzela A.L.L."/>
            <person name="Huettel B."/>
            <person name="Almeida C.C.S."/>
            <person name="Simkova H."/>
            <person name="Souza G."/>
            <person name="Pedrosa-Harand A."/>
            <person name="Macas J."/>
            <person name="Mayer K.F.X."/>
            <person name="Houben A."/>
            <person name="Marques A."/>
        </authorList>
    </citation>
    <scope>NUCLEOTIDE SEQUENCE</scope>
    <source>
        <strain evidence="2">RhyBre1mFocal</strain>
    </source>
</reference>
<accession>A0A9Q0CP93</accession>
<gene>
    <name evidence="2" type="ORF">LUZ63_006170</name>
</gene>